<dbReference type="Pfam" id="PF00281">
    <property type="entry name" value="Ribosomal_L5"/>
    <property type="match status" value="1"/>
</dbReference>
<evidence type="ECO:0000259" key="4">
    <source>
        <dbReference type="Pfam" id="PF00281"/>
    </source>
</evidence>
<dbReference type="FunFam" id="3.30.1440.10:FF:000001">
    <property type="entry name" value="50S ribosomal protein L5"/>
    <property type="match status" value="1"/>
</dbReference>
<evidence type="ECO:0000259" key="5">
    <source>
        <dbReference type="Pfam" id="PF00673"/>
    </source>
</evidence>
<dbReference type="InterPro" id="IPR002132">
    <property type="entry name" value="Ribosomal_uL5"/>
</dbReference>
<dbReference type="GO" id="GO:0003735">
    <property type="term" value="F:structural constituent of ribosome"/>
    <property type="evidence" value="ECO:0007669"/>
    <property type="project" value="InterPro"/>
</dbReference>
<dbReference type="InterPro" id="IPR031310">
    <property type="entry name" value="Ribosomal_uL5_N"/>
</dbReference>
<dbReference type="EMBL" id="FPHB01000021">
    <property type="protein sequence ID" value="SFV52869.1"/>
    <property type="molecule type" value="Genomic_DNA"/>
</dbReference>
<evidence type="ECO:0000313" key="6">
    <source>
        <dbReference type="EMBL" id="SFV52869.1"/>
    </source>
</evidence>
<keyword evidence="2 6" id="KW-0689">Ribosomal protein</keyword>
<evidence type="ECO:0000256" key="1">
    <source>
        <dbReference type="ARBA" id="ARBA00008553"/>
    </source>
</evidence>
<evidence type="ECO:0000256" key="2">
    <source>
        <dbReference type="ARBA" id="ARBA00022980"/>
    </source>
</evidence>
<dbReference type="AlphaFoldDB" id="A0A1W1BHB8"/>
<sequence>MLQMLRKWRRKMAERLKEKYDNLKSDLQKELDIKNPMQIPAIEKVIISVGAGFAMKDNKLMQNIQQTITTIAGQHASIILAKKSVAGFKVREGMPVGVRVTLRGERMYAFLDRLISIALPRVKDFRGVPRNGFDGRGNYNFGLQEQLIFPEVDYDSIMQIHGMNITIVTTTEDDKEAYTLLEKMGMPFSKGSK</sequence>
<dbReference type="InterPro" id="IPR031309">
    <property type="entry name" value="Ribosomal_uL5_C"/>
</dbReference>
<dbReference type="GO" id="GO:0006412">
    <property type="term" value="P:translation"/>
    <property type="evidence" value="ECO:0007669"/>
    <property type="project" value="InterPro"/>
</dbReference>
<reference evidence="6" key="1">
    <citation type="submission" date="2016-10" db="EMBL/GenBank/DDBJ databases">
        <authorList>
            <person name="de Groot N.N."/>
        </authorList>
    </citation>
    <scope>NUCLEOTIDE SEQUENCE</scope>
</reference>
<feature type="domain" description="Large ribosomal subunit protein uL5 C-terminal" evidence="5">
    <location>
        <begin position="95"/>
        <end position="188"/>
    </location>
</feature>
<gene>
    <name evidence="6" type="ORF">MNB_SM-7-24</name>
</gene>
<dbReference type="InterPro" id="IPR022803">
    <property type="entry name" value="Ribosomal_uL5_dom_sf"/>
</dbReference>
<dbReference type="Pfam" id="PF00673">
    <property type="entry name" value="Ribosomal_L5_C"/>
    <property type="match status" value="1"/>
</dbReference>
<dbReference type="InterPro" id="IPR020930">
    <property type="entry name" value="Ribosomal_uL5_bac-type"/>
</dbReference>
<name>A0A1W1BHB8_9ZZZZ</name>
<dbReference type="HAMAP" id="MF_01333_B">
    <property type="entry name" value="Ribosomal_uL5_B"/>
    <property type="match status" value="1"/>
</dbReference>
<accession>A0A1W1BHB8</accession>
<organism evidence="6">
    <name type="scientific">hydrothermal vent metagenome</name>
    <dbReference type="NCBI Taxonomy" id="652676"/>
    <lineage>
        <taxon>unclassified sequences</taxon>
        <taxon>metagenomes</taxon>
        <taxon>ecological metagenomes</taxon>
    </lineage>
</organism>
<keyword evidence="3" id="KW-0687">Ribonucleoprotein</keyword>
<comment type="similarity">
    <text evidence="1">Belongs to the universal ribosomal protein uL5 family.</text>
</comment>
<dbReference type="GO" id="GO:0005840">
    <property type="term" value="C:ribosome"/>
    <property type="evidence" value="ECO:0007669"/>
    <property type="project" value="UniProtKB-KW"/>
</dbReference>
<feature type="domain" description="Large ribosomal subunit protein uL5 N-terminal" evidence="4">
    <location>
        <begin position="35"/>
        <end position="91"/>
    </location>
</feature>
<dbReference type="PIRSF" id="PIRSF002161">
    <property type="entry name" value="Ribosomal_L5"/>
    <property type="match status" value="1"/>
</dbReference>
<dbReference type="PANTHER" id="PTHR11994">
    <property type="entry name" value="60S RIBOSOMAL PROTEIN L11-RELATED"/>
    <property type="match status" value="1"/>
</dbReference>
<dbReference type="SUPFAM" id="SSF55282">
    <property type="entry name" value="RL5-like"/>
    <property type="match status" value="1"/>
</dbReference>
<dbReference type="NCBIfam" id="NF000585">
    <property type="entry name" value="PRK00010.1"/>
    <property type="match status" value="1"/>
</dbReference>
<proteinExistence type="inferred from homology"/>
<dbReference type="GO" id="GO:1990904">
    <property type="term" value="C:ribonucleoprotein complex"/>
    <property type="evidence" value="ECO:0007669"/>
    <property type="project" value="UniProtKB-KW"/>
</dbReference>
<evidence type="ECO:0000256" key="3">
    <source>
        <dbReference type="ARBA" id="ARBA00023274"/>
    </source>
</evidence>
<protein>
    <submittedName>
        <fullName evidence="6">LSU ribosomal protein L5p (L11e)</fullName>
    </submittedName>
</protein>
<dbReference type="Gene3D" id="3.30.1440.10">
    <property type="match status" value="1"/>
</dbReference>